<dbReference type="OrthoDB" id="7210668at2"/>
<sequence length="198" mass="21548">MARSSINRLPEGARKSLHEWLGDFQKGAMTLDEVMERLGAMLEFNGLTAKAPSRSAVHRYAQNFSAVSERVKRSQQFAEMLASEIGPQISDGKGLQVLIQAFQSLAYDMVGQMTEDQTLDPENLMFFARSIQSVASAQKTDADRALKIEAMALQKAASRVDKIARAAGWSAETAATVRSEILGIKLEPSAVAPASEET</sequence>
<proteinExistence type="predicted"/>
<keyword evidence="2" id="KW-1185">Reference proteome</keyword>
<evidence type="ECO:0008006" key="3">
    <source>
        <dbReference type="Google" id="ProtNLM"/>
    </source>
</evidence>
<dbReference type="Proteomes" id="UP000056905">
    <property type="component" value="Chromosome"/>
</dbReference>
<evidence type="ECO:0000313" key="1">
    <source>
        <dbReference type="EMBL" id="ALL14273.1"/>
    </source>
</evidence>
<name>A0A0P0P1W5_9CAUL</name>
<protein>
    <recommendedName>
        <fullName evidence="3">Terminase</fullName>
    </recommendedName>
</protein>
<dbReference type="RefSeq" id="WP_062148574.1">
    <property type="nucleotide sequence ID" value="NZ_CP013002.1"/>
</dbReference>
<dbReference type="InterPro" id="IPR021874">
    <property type="entry name" value="Phage_Mu_Gp27"/>
</dbReference>
<evidence type="ECO:0000313" key="2">
    <source>
        <dbReference type="Proteomes" id="UP000056905"/>
    </source>
</evidence>
<dbReference type="AlphaFoldDB" id="A0A0P0P1W5"/>
<gene>
    <name evidence="1" type="ORF">AQ619_13485</name>
</gene>
<dbReference type="STRING" id="69395.AQ619_13485"/>
<organism evidence="1 2">
    <name type="scientific">Caulobacter henricii</name>
    <dbReference type="NCBI Taxonomy" id="69395"/>
    <lineage>
        <taxon>Bacteria</taxon>
        <taxon>Pseudomonadati</taxon>
        <taxon>Pseudomonadota</taxon>
        <taxon>Alphaproteobacteria</taxon>
        <taxon>Caulobacterales</taxon>
        <taxon>Caulobacteraceae</taxon>
        <taxon>Caulobacter</taxon>
    </lineage>
</organism>
<dbReference type="EMBL" id="CP013002">
    <property type="protein sequence ID" value="ALL14273.1"/>
    <property type="molecule type" value="Genomic_DNA"/>
</dbReference>
<dbReference type="KEGG" id="chq:AQ619_13485"/>
<dbReference type="Pfam" id="PF11985">
    <property type="entry name" value="Phage_Mu_Gp27"/>
    <property type="match status" value="1"/>
</dbReference>
<accession>A0A0P0P1W5</accession>
<reference evidence="1 2" key="1">
    <citation type="submission" date="2015-10" db="EMBL/GenBank/DDBJ databases">
        <title>Conservation of the essential genome among Caulobacter and Brevundimonas species.</title>
        <authorList>
            <person name="Scott D."/>
            <person name="Ely B."/>
        </authorList>
    </citation>
    <scope>NUCLEOTIDE SEQUENCE [LARGE SCALE GENOMIC DNA]</scope>
    <source>
        <strain evidence="1 2">CB4</strain>
    </source>
</reference>